<dbReference type="PANTHER" id="PTHR11054:SF22">
    <property type="entry name" value="6-PHOSPHOGLUCONOLACTONASE 3, CHLOROPLASTIC"/>
    <property type="match status" value="1"/>
</dbReference>
<dbReference type="InterPro" id="IPR006148">
    <property type="entry name" value="Glc/Gal-6P_isomerase"/>
</dbReference>
<comment type="similarity">
    <text evidence="3 5">Belongs to the glucosamine/galactosamine-6-phosphate isomerase family. 6-phosphogluconolactonase subfamily.</text>
</comment>
<dbReference type="EMBL" id="CAMAPE010000053">
    <property type="protein sequence ID" value="CAH9110141.1"/>
    <property type="molecule type" value="Genomic_DNA"/>
</dbReference>
<dbReference type="PANTHER" id="PTHR11054">
    <property type="entry name" value="6-PHOSPHOGLUCONOLACTONASE"/>
    <property type="match status" value="1"/>
</dbReference>
<evidence type="ECO:0000256" key="2">
    <source>
        <dbReference type="ARBA" id="ARBA00004961"/>
    </source>
</evidence>
<dbReference type="Gene3D" id="3.40.50.1360">
    <property type="match status" value="1"/>
</dbReference>
<reference evidence="7" key="1">
    <citation type="submission" date="2022-07" db="EMBL/GenBank/DDBJ databases">
        <authorList>
            <person name="Macas J."/>
            <person name="Novak P."/>
            <person name="Neumann P."/>
        </authorList>
    </citation>
    <scope>NUCLEOTIDE SEQUENCE</scope>
</reference>
<gene>
    <name evidence="7" type="ORF">CEURO_LOCUS18734</name>
</gene>
<dbReference type="CDD" id="cd01400">
    <property type="entry name" value="6PGL"/>
    <property type="match status" value="1"/>
</dbReference>
<sequence>MPISPRLLSANLRILPTPSLPLLRSTPSVPLSFDTFPAASLSCSICTKSLSLTEKGIRPFGSRTKASMADFATGERKDKVQVFDSEEELKASLAKYTADLSEKICKERDSFSVVFSGGSLIKCLGKLLEPPYVDSVDWSKWHIFWVDERVVPKDHPDSNYLLAYDGFLSKLSIPADNVYAINDALSAKGAADDYESRLKHLVKTKIVCVSEASGFPQFDLMLLGMGPDGHVASLFPGHPLLKEKEKWVTFIEDSPKPPPERITFTLPVINSSANIALVVPGASKADAVYTALGGGSKNPISLPVQMVSPEGELVWFLDKGAASKL</sequence>
<dbReference type="OrthoDB" id="432544at2759"/>
<dbReference type="GO" id="GO:0005975">
    <property type="term" value="P:carbohydrate metabolic process"/>
    <property type="evidence" value="ECO:0007669"/>
    <property type="project" value="InterPro"/>
</dbReference>
<comment type="pathway">
    <text evidence="2">Carbohydrate degradation; pentose phosphate pathway; D-ribulose 5-phosphate from D-glucose 6-phosphate (oxidative stage): step 2/3.</text>
</comment>
<dbReference type="NCBIfam" id="TIGR01198">
    <property type="entry name" value="pgl"/>
    <property type="match status" value="1"/>
</dbReference>
<keyword evidence="8" id="KW-1185">Reference proteome</keyword>
<dbReference type="AlphaFoldDB" id="A0A9P1EKB0"/>
<dbReference type="Proteomes" id="UP001152484">
    <property type="component" value="Unassembled WGS sequence"/>
</dbReference>
<name>A0A9P1EKB0_CUSEU</name>
<dbReference type="SUPFAM" id="SSF100950">
    <property type="entry name" value="NagB/RpiA/CoA transferase-like"/>
    <property type="match status" value="1"/>
</dbReference>
<comment type="catalytic activity">
    <reaction evidence="1 5">
        <text>6-phospho-D-glucono-1,5-lactone + H2O = 6-phospho-D-gluconate + H(+)</text>
        <dbReference type="Rhea" id="RHEA:12556"/>
        <dbReference type="ChEBI" id="CHEBI:15377"/>
        <dbReference type="ChEBI" id="CHEBI:15378"/>
        <dbReference type="ChEBI" id="CHEBI:57955"/>
        <dbReference type="ChEBI" id="CHEBI:58759"/>
        <dbReference type="EC" id="3.1.1.31"/>
    </reaction>
</comment>
<comment type="caution">
    <text evidence="7">The sequence shown here is derived from an EMBL/GenBank/DDBJ whole genome shotgun (WGS) entry which is preliminary data.</text>
</comment>
<evidence type="ECO:0000256" key="5">
    <source>
        <dbReference type="RuleBase" id="RU365095"/>
    </source>
</evidence>
<evidence type="ECO:0000259" key="6">
    <source>
        <dbReference type="Pfam" id="PF01182"/>
    </source>
</evidence>
<dbReference type="GO" id="GO:0006098">
    <property type="term" value="P:pentose-phosphate shunt"/>
    <property type="evidence" value="ECO:0007669"/>
    <property type="project" value="InterPro"/>
</dbReference>
<dbReference type="GO" id="GO:0005737">
    <property type="term" value="C:cytoplasm"/>
    <property type="evidence" value="ECO:0007669"/>
    <property type="project" value="UniProtKB-ARBA"/>
</dbReference>
<evidence type="ECO:0000256" key="4">
    <source>
        <dbReference type="ARBA" id="ARBA00022801"/>
    </source>
</evidence>
<organism evidence="7 8">
    <name type="scientific">Cuscuta europaea</name>
    <name type="common">European dodder</name>
    <dbReference type="NCBI Taxonomy" id="41803"/>
    <lineage>
        <taxon>Eukaryota</taxon>
        <taxon>Viridiplantae</taxon>
        <taxon>Streptophyta</taxon>
        <taxon>Embryophyta</taxon>
        <taxon>Tracheophyta</taxon>
        <taxon>Spermatophyta</taxon>
        <taxon>Magnoliopsida</taxon>
        <taxon>eudicotyledons</taxon>
        <taxon>Gunneridae</taxon>
        <taxon>Pentapetalae</taxon>
        <taxon>asterids</taxon>
        <taxon>lamiids</taxon>
        <taxon>Solanales</taxon>
        <taxon>Convolvulaceae</taxon>
        <taxon>Cuscuteae</taxon>
        <taxon>Cuscuta</taxon>
        <taxon>Cuscuta subgen. Cuscuta</taxon>
    </lineage>
</organism>
<feature type="domain" description="Glucosamine/galactosamine-6-phosphate isomerase" evidence="6">
    <location>
        <begin position="85"/>
        <end position="315"/>
    </location>
</feature>
<dbReference type="GO" id="GO:0017057">
    <property type="term" value="F:6-phosphogluconolactonase activity"/>
    <property type="evidence" value="ECO:0007669"/>
    <property type="project" value="UniProtKB-EC"/>
</dbReference>
<dbReference type="InterPro" id="IPR005900">
    <property type="entry name" value="6-phosphogluconolactonase_DevB"/>
</dbReference>
<protein>
    <recommendedName>
        <fullName evidence="5">Probable 6-phosphogluconolactonase</fullName>
        <ecNumber evidence="5">3.1.1.31</ecNumber>
    </recommendedName>
</protein>
<dbReference type="InterPro" id="IPR039104">
    <property type="entry name" value="6PGL"/>
</dbReference>
<accession>A0A9P1EKB0</accession>
<dbReference type="EC" id="3.1.1.31" evidence="5"/>
<evidence type="ECO:0000313" key="8">
    <source>
        <dbReference type="Proteomes" id="UP001152484"/>
    </source>
</evidence>
<dbReference type="Pfam" id="PF01182">
    <property type="entry name" value="Glucosamine_iso"/>
    <property type="match status" value="1"/>
</dbReference>
<keyword evidence="4" id="KW-0378">Hydrolase</keyword>
<dbReference type="InterPro" id="IPR037171">
    <property type="entry name" value="NagB/RpiA_transferase-like"/>
</dbReference>
<evidence type="ECO:0000256" key="1">
    <source>
        <dbReference type="ARBA" id="ARBA00000832"/>
    </source>
</evidence>
<dbReference type="FunFam" id="3.40.50.1360:FF:000009">
    <property type="entry name" value="Probable 6-phosphogluconolactonase"/>
    <property type="match status" value="1"/>
</dbReference>
<proteinExistence type="inferred from homology"/>
<evidence type="ECO:0000256" key="3">
    <source>
        <dbReference type="ARBA" id="ARBA00010662"/>
    </source>
</evidence>
<evidence type="ECO:0000313" key="7">
    <source>
        <dbReference type="EMBL" id="CAH9110141.1"/>
    </source>
</evidence>